<evidence type="ECO:0000259" key="4">
    <source>
        <dbReference type="Pfam" id="PF22936"/>
    </source>
</evidence>
<keyword evidence="1" id="KW-0378">Hydrolase</keyword>
<dbReference type="InterPro" id="IPR013103">
    <property type="entry name" value="RVT_2"/>
</dbReference>
<dbReference type="Pfam" id="PF22936">
    <property type="entry name" value="Pol_BBD"/>
    <property type="match status" value="1"/>
</dbReference>
<organism evidence="5 6">
    <name type="scientific">Vitis vinifera</name>
    <name type="common">Grape</name>
    <dbReference type="NCBI Taxonomy" id="29760"/>
    <lineage>
        <taxon>Eukaryota</taxon>
        <taxon>Viridiplantae</taxon>
        <taxon>Streptophyta</taxon>
        <taxon>Embryophyta</taxon>
        <taxon>Tracheophyta</taxon>
        <taxon>Spermatophyta</taxon>
        <taxon>Magnoliopsida</taxon>
        <taxon>eudicotyledons</taxon>
        <taxon>Gunneridae</taxon>
        <taxon>Pentapetalae</taxon>
        <taxon>rosids</taxon>
        <taxon>Vitales</taxon>
        <taxon>Vitaceae</taxon>
        <taxon>Viteae</taxon>
        <taxon>Vitis</taxon>
    </lineage>
</organism>
<dbReference type="GO" id="GO:0004190">
    <property type="term" value="F:aspartic-type endopeptidase activity"/>
    <property type="evidence" value="ECO:0007669"/>
    <property type="project" value="UniProtKB-KW"/>
</dbReference>
<dbReference type="Pfam" id="PF14244">
    <property type="entry name" value="Retrotran_gag_3"/>
    <property type="match status" value="1"/>
</dbReference>
<reference evidence="5 6" key="1">
    <citation type="journal article" date="2018" name="PLoS Genet.">
        <title>Population sequencing reveals clonal diversity and ancestral inbreeding in the grapevine cultivar Chardonnay.</title>
        <authorList>
            <person name="Roach M.J."/>
            <person name="Johnson D.L."/>
            <person name="Bohlmann J."/>
            <person name="van Vuuren H.J."/>
            <person name="Jones S.J."/>
            <person name="Pretorius I.S."/>
            <person name="Schmidt S.A."/>
            <person name="Borneman A.R."/>
        </authorList>
    </citation>
    <scope>NUCLEOTIDE SEQUENCE [LARGE SCALE GENOMIC DNA]</scope>
    <source>
        <strain evidence="6">cv. Chardonnay</strain>
        <tissue evidence="5">Leaf</tissue>
    </source>
</reference>
<name>A0A438ENA1_VITVI</name>
<gene>
    <name evidence="5" type="primary">POLX_2676</name>
    <name evidence="5" type="ORF">CK203_087439</name>
</gene>
<dbReference type="InterPro" id="IPR029472">
    <property type="entry name" value="Copia-like_N"/>
</dbReference>
<dbReference type="PANTHER" id="PTHR37610:SF38">
    <property type="entry name" value="RETROTRANSPOSON COPIA-LIKE N-TERMINAL DOMAIN-CONTAINING PROTEIN"/>
    <property type="match status" value="1"/>
</dbReference>
<keyword evidence="1" id="KW-0064">Aspartyl protease</keyword>
<evidence type="ECO:0000259" key="3">
    <source>
        <dbReference type="Pfam" id="PF14244"/>
    </source>
</evidence>
<comment type="caution">
    <text evidence="5">The sequence shown here is derived from an EMBL/GenBank/DDBJ whole genome shotgun (WGS) entry which is preliminary data.</text>
</comment>
<dbReference type="SUPFAM" id="SSF56672">
    <property type="entry name" value="DNA/RNA polymerases"/>
    <property type="match status" value="1"/>
</dbReference>
<dbReference type="Proteomes" id="UP000288805">
    <property type="component" value="Unassembled WGS sequence"/>
</dbReference>
<evidence type="ECO:0000313" key="5">
    <source>
        <dbReference type="EMBL" id="RVW49184.1"/>
    </source>
</evidence>
<accession>A0A438ENA1</accession>
<dbReference type="Pfam" id="PF07727">
    <property type="entry name" value="RVT_2"/>
    <property type="match status" value="1"/>
</dbReference>
<dbReference type="PANTHER" id="PTHR37610">
    <property type="entry name" value="CCHC-TYPE DOMAIN-CONTAINING PROTEIN"/>
    <property type="match status" value="1"/>
</dbReference>
<dbReference type="InterPro" id="IPR043502">
    <property type="entry name" value="DNA/RNA_pol_sf"/>
</dbReference>
<evidence type="ECO:0000259" key="2">
    <source>
        <dbReference type="Pfam" id="PF07727"/>
    </source>
</evidence>
<dbReference type="AlphaFoldDB" id="A0A438ENA1"/>
<feature type="domain" description="Retrotransposon Copia-like N-terminal" evidence="3">
    <location>
        <begin position="43"/>
        <end position="81"/>
    </location>
</feature>
<feature type="domain" description="Reverse transcriptase Ty1/copia-type" evidence="2">
    <location>
        <begin position="589"/>
        <end position="689"/>
    </location>
</feature>
<feature type="domain" description="Retrovirus-related Pol polyprotein from transposon TNT 1-94-like beta-barrel" evidence="4">
    <location>
        <begin position="274"/>
        <end position="347"/>
    </location>
</feature>
<evidence type="ECO:0000313" key="6">
    <source>
        <dbReference type="Proteomes" id="UP000288805"/>
    </source>
</evidence>
<dbReference type="InterPro" id="IPR054722">
    <property type="entry name" value="PolX-like_BBD"/>
</dbReference>
<proteinExistence type="predicted"/>
<sequence length="690" mass="77751">MSSDSDAESQPTASQSDSLFSEFTTKMTKALTKVQPLTLTTEPSTAPIGIKLDGTNYALWSKVVEMYISGKDKLGYINGDIPQSPSIDPTFRQWRTDNVIVKGWLINSMDPYLIGNFIRFSTTKLVIPLLPLTLMVVTCLKSMIFDVFRPFPIVEQAYAHVRRQALRQSIMITGSADTVSSAVLATKGLKLGSSVQPLTMHNGRHKSRTSSEGLKCSHCGNSKNTCDTYFKLHGYSDWWNDLRAKKGHDMTMPNLGNCGCACYTSTNDGYCGAWLLDFGTTDHMMFTATDFTTTSLPRHTNIANANGVTSPVTGAGTVTLSPTLKLHNTLLVPSLSHKLLSMSQVTSDLNCIVLTYPTFCLLQDILTKEIIGRGTKRGGLYYMEDLSVGRAHHTQHTLGVKENELWLWHRRHVLETARALLVGAHVPTRFWVDAVTTAIHWLNRMPSKGETRQEKQNWRELNWSSVSEIHVESRHNRGKPPSRYSPDIKGRRSRYPIANYVSTKELNEPLKTFVHKIFMCHVPTRVEEALGDPKCTQAIKDEMETLMKNKTWNLVPLPEGKKIVGCKWVLSIKHKADRSIERYKARLVFDVKNAFLHGGLEEEVYMDIPPGYLVTMRTNEVCKLQRALYGLKQSPWAWFGRFNLAMKKYGFQLSNADHTLFLKNQQGKVTTLIVYVDDMVITGDDIEEIS</sequence>
<keyword evidence="1" id="KW-0645">Protease</keyword>
<dbReference type="EMBL" id="QGNW01001231">
    <property type="protein sequence ID" value="RVW49184.1"/>
    <property type="molecule type" value="Genomic_DNA"/>
</dbReference>
<protein>
    <submittedName>
        <fullName evidence="5">Retrovirus-related Pol polyprotein from transposon TNT 1-94</fullName>
    </submittedName>
</protein>
<evidence type="ECO:0000256" key="1">
    <source>
        <dbReference type="ARBA" id="ARBA00022750"/>
    </source>
</evidence>